<feature type="transmembrane region" description="Helical" evidence="2">
    <location>
        <begin position="12"/>
        <end position="31"/>
    </location>
</feature>
<evidence type="ECO:0000256" key="1">
    <source>
        <dbReference type="SAM" id="MobiDB-lite"/>
    </source>
</evidence>
<organism evidence="4 5">
    <name type="scientific">Clostridium thermosuccinogenes</name>
    <dbReference type="NCBI Taxonomy" id="84032"/>
    <lineage>
        <taxon>Bacteria</taxon>
        <taxon>Bacillati</taxon>
        <taxon>Bacillota</taxon>
        <taxon>Clostridia</taxon>
        <taxon>Eubacteriales</taxon>
        <taxon>Clostridiaceae</taxon>
        <taxon>Clostridium</taxon>
    </lineage>
</organism>
<dbReference type="EMBL" id="NIOJ01000013">
    <property type="protein sequence ID" value="PNU00091.1"/>
    <property type="molecule type" value="Genomic_DNA"/>
</dbReference>
<feature type="domain" description="DUF4340" evidence="3">
    <location>
        <begin position="112"/>
        <end position="295"/>
    </location>
</feature>
<dbReference type="InterPro" id="IPR025641">
    <property type="entry name" value="DUF4340"/>
</dbReference>
<name>A0A2K2F5D9_9CLOT</name>
<evidence type="ECO:0000259" key="3">
    <source>
        <dbReference type="Pfam" id="PF14238"/>
    </source>
</evidence>
<proteinExistence type="predicted"/>
<feature type="compositionally biased region" description="Acidic residues" evidence="1">
    <location>
        <begin position="87"/>
        <end position="99"/>
    </location>
</feature>
<evidence type="ECO:0000313" key="5">
    <source>
        <dbReference type="Proteomes" id="UP000236151"/>
    </source>
</evidence>
<gene>
    <name evidence="4" type="ORF">CDQ84_07055</name>
</gene>
<evidence type="ECO:0000256" key="2">
    <source>
        <dbReference type="SAM" id="Phobius"/>
    </source>
</evidence>
<keyword evidence="5" id="KW-1185">Reference proteome</keyword>
<dbReference type="AlphaFoldDB" id="A0A2K2F5D9"/>
<comment type="caution">
    <text evidence="4">The sequence shown here is derived from an EMBL/GenBank/DDBJ whole genome shotgun (WGS) entry which is preliminary data.</text>
</comment>
<dbReference type="KEGG" id="cthd:CDO33_15690"/>
<keyword evidence="2" id="KW-0812">Transmembrane</keyword>
<protein>
    <recommendedName>
        <fullName evidence="3">DUF4340 domain-containing protein</fullName>
    </recommendedName>
</protein>
<keyword evidence="2" id="KW-0472">Membrane</keyword>
<accession>A0A2K2F5D9</accession>
<reference evidence="4 5" key="1">
    <citation type="submission" date="2017-06" db="EMBL/GenBank/DDBJ databases">
        <title>Investigating the central metabolism of Clostridium thermosuccinogenes.</title>
        <authorList>
            <person name="Koendjbiharie J.G."/>
            <person name="van Kranenburg R."/>
        </authorList>
    </citation>
    <scope>NUCLEOTIDE SEQUENCE [LARGE SCALE GENOMIC DNA]</scope>
    <source>
        <strain evidence="4 5">DSM 5806</strain>
    </source>
</reference>
<dbReference type="Proteomes" id="UP000236151">
    <property type="component" value="Unassembled WGS sequence"/>
</dbReference>
<dbReference type="Pfam" id="PF14238">
    <property type="entry name" value="DUF4340"/>
    <property type="match status" value="1"/>
</dbReference>
<keyword evidence="2" id="KW-1133">Transmembrane helix</keyword>
<feature type="region of interest" description="Disordered" evidence="1">
    <location>
        <begin position="82"/>
        <end position="105"/>
    </location>
</feature>
<sequence>MDKEETFMKLYRNAIILTLVLAILVGAYVFLRSRENAGNDGNIQTDSNTISILELEKDKITEITLENESGRMVFVKTLVEKEKTEEDKEDEDDKEDKDDAGDKKEVEYEEVWVASEPEGMKINQSKIGSITYAVSSLDATKLIEENASDLAQYGLDKPATISVKLENNEVKTVEIGNRTPSDSGYYVKLKGESKVYVISSYDGGLLRSKYNDVRDKTLFTETADDITEFSLERGGKTAFKTKKTGENEWKLTEPIEASVKSGSIETILQSFMGTNASEFVERDASDLSKYGLDSPKYAIGLGSSKGTTTILLGNEKTKGSEIYAKFADSNEVFVLYESALNFIDKPLKEVVDVFAYITNISDVEKIVVEMDGQTVVSEIKTDPEDSDNDKFYVNGRDVSDVRDSSDSQLFRKYYQGLIGITMSELDIGAVPQGEPEITFTYYRKEDPKEVKVEFIPRDDIYYYVVRNGQYTNIIVAKDKFDAPDGPRQTYKNLMEAADKAKDAE</sequence>
<evidence type="ECO:0000313" key="4">
    <source>
        <dbReference type="EMBL" id="PNU00091.1"/>
    </source>
</evidence>